<dbReference type="Proteomes" id="UP000278078">
    <property type="component" value="Chromosome"/>
</dbReference>
<proteinExistence type="predicted"/>
<feature type="domain" description="Bacteriophage T5 Orf172 DNA-binding" evidence="1">
    <location>
        <begin position="12"/>
        <end position="92"/>
    </location>
</feature>
<evidence type="ECO:0000313" key="2">
    <source>
        <dbReference type="EMBL" id="VEE45732.1"/>
    </source>
</evidence>
<evidence type="ECO:0000313" key="3">
    <source>
        <dbReference type="Proteomes" id="UP000278078"/>
    </source>
</evidence>
<sequence length="196" mass="22268">MNYGFIYCLGNQAMPGIYKIGMTERAPTQRCIEISNATAAPLPFELLFYGEVEDPREVERKIHEQFDLERLSCSREFFRGRALTYKLAIEEWCNSIAVTSDGDYYLSVEDLLDQLEACVDDEGRVEVFMRYASLDGIRMWAEGGSVRFSVPNLDMIPRWILAASSICKGVLLQHLPTEHPIKSSRALSLIAAEDSW</sequence>
<dbReference type="SMART" id="SM00974">
    <property type="entry name" value="T5orf172"/>
    <property type="match status" value="1"/>
</dbReference>
<dbReference type="InterPro" id="IPR018306">
    <property type="entry name" value="Phage_T5_Orf172_DNA-bd"/>
</dbReference>
<evidence type="ECO:0000259" key="1">
    <source>
        <dbReference type="SMART" id="SM00974"/>
    </source>
</evidence>
<organism evidence="2 3">
    <name type="scientific">Pseudomonas fluorescens</name>
    <dbReference type="NCBI Taxonomy" id="294"/>
    <lineage>
        <taxon>Bacteria</taxon>
        <taxon>Pseudomonadati</taxon>
        <taxon>Pseudomonadota</taxon>
        <taxon>Gammaproteobacteria</taxon>
        <taxon>Pseudomonadales</taxon>
        <taxon>Pseudomonadaceae</taxon>
        <taxon>Pseudomonas</taxon>
    </lineage>
</organism>
<reference evidence="2 3" key="1">
    <citation type="submission" date="2018-12" db="EMBL/GenBank/DDBJ databases">
        <authorList>
            <consortium name="Pathogen Informatics"/>
        </authorList>
    </citation>
    <scope>NUCLEOTIDE SEQUENCE [LARGE SCALE GENOMIC DNA]</scope>
    <source>
        <strain evidence="2 3">NCTC10783</strain>
    </source>
</reference>
<accession>A0A448BKB2</accession>
<name>A0A448BKB2_PSEFL</name>
<dbReference type="AlphaFoldDB" id="A0A448BKB2"/>
<protein>
    <submittedName>
        <fullName evidence="2">T5orf172 domain</fullName>
    </submittedName>
</protein>
<dbReference type="Pfam" id="PF10544">
    <property type="entry name" value="T5orf172"/>
    <property type="match status" value="1"/>
</dbReference>
<dbReference type="EMBL" id="LR134300">
    <property type="protein sequence ID" value="VEE45732.1"/>
    <property type="molecule type" value="Genomic_DNA"/>
</dbReference>
<gene>
    <name evidence="2" type="ORF">NCTC10783_01591</name>
</gene>